<sequence>MIIFLLTDEEGSTLLSHLEVYPTIDLHLDPYKMNYNITVNYDIIMLHFDVRTKDSKTEARFENISGLVRKSNFTIGLGDNLIKIHVVDISKRQPVIINTYTFNVYRKYGGQTGISSTVLKTCVLKQDCTLKFLPDQSCGLQPSAQYTTWNQFILESNKKPYCYNYQDSLDADWKVPCYSCADRESCYWQQARWQPSSCQHRKHSITEVKKCFVGKKFLFIGDSTNRGIMHYILEKINGTLFDWDKTHDLKFYTSVNNQQTLMSFAYYPQFWLPNNHRPGFDKAVYQLIKWTSPLENNSNTVLVVGGVHWLGKQHINVIWKALKREGLTGIKLIMKGHGAGFHQHVEGVHFASQNHQEKLEIQEREVGRYASNHGFHVIPTFNMTMSRYKDFLQGKCACHFHKVTTTTNRQGLKQYHIEGDINAAYSELMINAICQRHPG</sequence>
<comment type="caution">
    <text evidence="2">The sequence shown here is derived from an EMBL/GenBank/DDBJ whole genome shotgun (WGS) entry which is preliminary data.</text>
</comment>
<organism evidence="2 3">
    <name type="scientific">Mytilus galloprovincialis</name>
    <name type="common">Mediterranean mussel</name>
    <dbReference type="NCBI Taxonomy" id="29158"/>
    <lineage>
        <taxon>Eukaryota</taxon>
        <taxon>Metazoa</taxon>
        <taxon>Spiralia</taxon>
        <taxon>Lophotrochozoa</taxon>
        <taxon>Mollusca</taxon>
        <taxon>Bivalvia</taxon>
        <taxon>Autobranchia</taxon>
        <taxon>Pteriomorphia</taxon>
        <taxon>Mytilida</taxon>
        <taxon>Mytiloidea</taxon>
        <taxon>Mytilidae</taxon>
        <taxon>Mytilinae</taxon>
        <taxon>Mytilus</taxon>
    </lineage>
</organism>
<dbReference type="OrthoDB" id="2016263at2759"/>
<dbReference type="EMBL" id="UYJE01002078">
    <property type="protein sequence ID" value="VDI07664.1"/>
    <property type="molecule type" value="Genomic_DNA"/>
</dbReference>
<evidence type="ECO:0000313" key="2">
    <source>
        <dbReference type="EMBL" id="VDI07664.1"/>
    </source>
</evidence>
<dbReference type="AlphaFoldDB" id="A0A8B6CN70"/>
<evidence type="ECO:0000313" key="3">
    <source>
        <dbReference type="Proteomes" id="UP000596742"/>
    </source>
</evidence>
<gene>
    <name evidence="2" type="ORF">MGAL_10B062243</name>
</gene>
<reference evidence="2" key="1">
    <citation type="submission" date="2018-11" db="EMBL/GenBank/DDBJ databases">
        <authorList>
            <person name="Alioto T."/>
            <person name="Alioto T."/>
        </authorList>
    </citation>
    <scope>NUCLEOTIDE SEQUENCE</scope>
</reference>
<name>A0A8B6CN70_MYTGA</name>
<evidence type="ECO:0000259" key="1">
    <source>
        <dbReference type="Pfam" id="PF24536"/>
    </source>
</evidence>
<proteinExistence type="predicted"/>
<dbReference type="PANTHER" id="PTHR14776:SF1">
    <property type="entry name" value="CADHERIN-LIKE AND PC-ESTERASE DOMAIN-CONTAINING PROTEIN 1"/>
    <property type="match status" value="1"/>
</dbReference>
<feature type="domain" description="NXPE C-terminal" evidence="1">
    <location>
        <begin position="193"/>
        <end position="320"/>
    </location>
</feature>
<dbReference type="Proteomes" id="UP000596742">
    <property type="component" value="Unassembled WGS sequence"/>
</dbReference>
<protein>
    <recommendedName>
        <fullName evidence="1">NXPE C-terminal domain-containing protein</fullName>
    </recommendedName>
</protein>
<dbReference type="PANTHER" id="PTHR14776">
    <property type="entry name" value="CADHERIN-LIKE AND PC-ESTERASE DOMAIN-CONTAINING PROTEIN 1"/>
    <property type="match status" value="1"/>
</dbReference>
<dbReference type="InterPro" id="IPR057106">
    <property type="entry name" value="NXPE4_C"/>
</dbReference>
<accession>A0A8B6CN70</accession>
<dbReference type="Pfam" id="PF24536">
    <property type="entry name" value="NXPE4_C"/>
    <property type="match status" value="1"/>
</dbReference>
<keyword evidence="3" id="KW-1185">Reference proteome</keyword>